<keyword evidence="2" id="KW-0732">Signal</keyword>
<dbReference type="GO" id="GO:0004252">
    <property type="term" value="F:serine-type endopeptidase activity"/>
    <property type="evidence" value="ECO:0007669"/>
    <property type="project" value="TreeGrafter"/>
</dbReference>
<dbReference type="AlphaFoldDB" id="A0A2A5JMU2"/>
<protein>
    <submittedName>
        <fullName evidence="4">Peptidase S9</fullName>
    </submittedName>
</protein>
<gene>
    <name evidence="4" type="ORF">CEX98_15870</name>
</gene>
<feature type="domain" description="Peptidase S9 prolyl oligopeptidase catalytic" evidence="3">
    <location>
        <begin position="436"/>
        <end position="645"/>
    </location>
</feature>
<dbReference type="FunFam" id="3.40.50.1820:FF:000442">
    <property type="entry name" value="Subfamily S9C unassigned peptidase"/>
    <property type="match status" value="1"/>
</dbReference>
<comment type="caution">
    <text evidence="4">The sequence shown here is derived from an EMBL/GenBank/DDBJ whole genome shotgun (WGS) entry which is preliminary data.</text>
</comment>
<dbReference type="SUPFAM" id="SSF82171">
    <property type="entry name" value="DPP6 N-terminal domain-like"/>
    <property type="match status" value="1"/>
</dbReference>
<evidence type="ECO:0000313" key="4">
    <source>
        <dbReference type="EMBL" id="PCK30748.1"/>
    </source>
</evidence>
<organism evidence="4 5">
    <name type="scientific">Pseudoalteromonas piscicida</name>
    <dbReference type="NCBI Taxonomy" id="43662"/>
    <lineage>
        <taxon>Bacteria</taxon>
        <taxon>Pseudomonadati</taxon>
        <taxon>Pseudomonadota</taxon>
        <taxon>Gammaproteobacteria</taxon>
        <taxon>Alteromonadales</taxon>
        <taxon>Pseudoalteromonadaceae</taxon>
        <taxon>Pseudoalteromonas</taxon>
    </lineage>
</organism>
<keyword evidence="5" id="KW-1185">Reference proteome</keyword>
<accession>A0A2A5JMU2</accession>
<proteinExistence type="predicted"/>
<dbReference type="GO" id="GO:0006508">
    <property type="term" value="P:proteolysis"/>
    <property type="evidence" value="ECO:0007669"/>
    <property type="project" value="InterPro"/>
</dbReference>
<dbReference type="Proteomes" id="UP000228621">
    <property type="component" value="Unassembled WGS sequence"/>
</dbReference>
<dbReference type="InterPro" id="IPR029058">
    <property type="entry name" value="AB_hydrolase_fold"/>
</dbReference>
<dbReference type="Pfam" id="PF00326">
    <property type="entry name" value="Peptidase_S9"/>
    <property type="match status" value="1"/>
</dbReference>
<dbReference type="InterPro" id="IPR001375">
    <property type="entry name" value="Peptidase_S9_cat"/>
</dbReference>
<feature type="chain" id="PRO_5012924269" evidence="2">
    <location>
        <begin position="19"/>
        <end position="647"/>
    </location>
</feature>
<evidence type="ECO:0000259" key="3">
    <source>
        <dbReference type="Pfam" id="PF00326"/>
    </source>
</evidence>
<name>A0A2A5JMU2_PSEO7</name>
<dbReference type="PANTHER" id="PTHR42776">
    <property type="entry name" value="SERINE PEPTIDASE S9 FAMILY MEMBER"/>
    <property type="match status" value="1"/>
</dbReference>
<dbReference type="OrthoDB" id="4269629at2"/>
<evidence type="ECO:0000256" key="1">
    <source>
        <dbReference type="ARBA" id="ARBA00022801"/>
    </source>
</evidence>
<evidence type="ECO:0000256" key="2">
    <source>
        <dbReference type="SAM" id="SignalP"/>
    </source>
</evidence>
<dbReference type="EMBL" id="NKHF01000074">
    <property type="protein sequence ID" value="PCK30748.1"/>
    <property type="molecule type" value="Genomic_DNA"/>
</dbReference>
<dbReference type="RefSeq" id="WP_099643018.1">
    <property type="nucleotide sequence ID" value="NZ_NKHF01000074.1"/>
</dbReference>
<reference evidence="5" key="1">
    <citation type="journal article" date="2019" name="Genome Announc.">
        <title>Draft Genome Sequence of Pseudoalteromonas piscicida Strain 36Y ROTHPW, an Hypersaline Seawater Isolate from the South Coast of Sonora, Mexico.</title>
        <authorList>
            <person name="Sanchez-Diaz R."/>
            <person name="Molina-Garza Z.J."/>
            <person name="Cruz-Suarez L.E."/>
            <person name="Selvin J."/>
            <person name="Kiran G.S."/>
            <person name="Ibarra-Gamez J.C."/>
            <person name="Gomez-Gil B."/>
            <person name="Galaviz-Silva L."/>
        </authorList>
    </citation>
    <scope>NUCLEOTIDE SEQUENCE [LARGE SCALE GENOMIC DNA]</scope>
    <source>
        <strain evidence="5">36Y_RITHPW</strain>
    </source>
</reference>
<sequence length="647" mass="72727">MKKIISLMLFLVVNTAFAKQQIPLEAFSKGSEFADVKISPSGEYLSFLTKREGRNTLGFIQLDGFKFIHSVAFNGNAQVGRYEWVNDERVVLEKEYIRGWKDHPEYHGELFGVNVDGSRSKYLVGYQGESQTGSRLRKATPLYGTSYILDPLVDDEDKMLIVTYPWSGAKEPVTVVYEVNVNSGVRRKVTASPQKMGRFLTDKLGEVRAVASIDDEGDSSVFLRNKEENSWDELALSRDLDDFWLHGFDDTGKLAYLSAAKAGEPRALYQLTLETGELKHFFQDKLVDPTKVWRDPVNQTPYAIELDPDYPTYAFVDQDSVWSQQLKSLIASIPGNQIRLVSGTRDGSKVIVFAGSDINPGKYYLYDSKKNQLSYIAASKSWIEPNKMSAMEPIVFTSRDGLSIHGYLTTPLGKEQKDLPLVVMPHGGPHGPRDYWQFDPDVQMLASRGVAVLQVNFRGSGGYGDRFEELGYKKWGQEIQYDIIDGTKHLISKGIADKKRICIMGASFGGYSALQSAILEPELYQCAVGVVGVYDLPLMFEEGDVAERDSGQAYLERVLGTDEKQLKAFSPSYNADKLSVPVLIVHGGEDERAPIEQAESLIEALKKAKKPYEYYLLEDEGHGFYKPEHRLKYYQKVLAFLEAPLKL</sequence>
<keyword evidence="1" id="KW-0378">Hydrolase</keyword>
<evidence type="ECO:0000313" key="5">
    <source>
        <dbReference type="Proteomes" id="UP000228621"/>
    </source>
</evidence>
<dbReference type="Gene3D" id="3.40.50.1820">
    <property type="entry name" value="alpha/beta hydrolase"/>
    <property type="match status" value="1"/>
</dbReference>
<dbReference type="SUPFAM" id="SSF53474">
    <property type="entry name" value="alpha/beta-Hydrolases"/>
    <property type="match status" value="1"/>
</dbReference>
<dbReference type="PANTHER" id="PTHR42776:SF27">
    <property type="entry name" value="DIPEPTIDYL PEPTIDASE FAMILY MEMBER 6"/>
    <property type="match status" value="1"/>
</dbReference>
<feature type="signal peptide" evidence="2">
    <location>
        <begin position="1"/>
        <end position="18"/>
    </location>
</feature>